<dbReference type="SUPFAM" id="SSF51126">
    <property type="entry name" value="Pectin lyase-like"/>
    <property type="match status" value="1"/>
</dbReference>
<reference evidence="4 5" key="1">
    <citation type="submission" date="2019-11" db="EMBL/GenBank/DDBJ databases">
        <authorList>
            <person name="Li X.-J."/>
            <person name="Feng X.-M."/>
        </authorList>
    </citation>
    <scope>NUCLEOTIDE SEQUENCE [LARGE SCALE GENOMIC DNA]</scope>
    <source>
        <strain evidence="4 5">XMNu-373</strain>
    </source>
</reference>
<feature type="domain" description="Alpha-galactosidase NEW3" evidence="2">
    <location>
        <begin position="692"/>
        <end position="752"/>
    </location>
</feature>
<keyword evidence="1" id="KW-0732">Signal</keyword>
<dbReference type="RefSeq" id="WP_162449740.1">
    <property type="nucleotide sequence ID" value="NZ_WLZY01000002.1"/>
</dbReference>
<dbReference type="InterPro" id="IPR006311">
    <property type="entry name" value="TAT_signal"/>
</dbReference>
<feature type="signal peptide" evidence="1">
    <location>
        <begin position="1"/>
        <end position="35"/>
    </location>
</feature>
<accession>A0A7K3M184</accession>
<proteinExistence type="predicted"/>
<dbReference type="AlphaFoldDB" id="A0A7K3M184"/>
<feature type="chain" id="PRO_5029838005" description="Right-handed parallel beta-helix repeat-containing protein" evidence="1">
    <location>
        <begin position="36"/>
        <end position="978"/>
    </location>
</feature>
<comment type="caution">
    <text evidence="4">The sequence shown here is derived from an EMBL/GenBank/DDBJ whole genome shotgun (WGS) entry which is preliminary data.</text>
</comment>
<dbReference type="Gene3D" id="2.60.120.200">
    <property type="match status" value="1"/>
</dbReference>
<evidence type="ECO:0000313" key="5">
    <source>
        <dbReference type="Proteomes" id="UP000460435"/>
    </source>
</evidence>
<dbReference type="InterPro" id="IPR006626">
    <property type="entry name" value="PbH1"/>
</dbReference>
<evidence type="ECO:0008006" key="6">
    <source>
        <dbReference type="Google" id="ProtNLM"/>
    </source>
</evidence>
<dbReference type="Proteomes" id="UP000460435">
    <property type="component" value="Unassembled WGS sequence"/>
</dbReference>
<name>A0A7K3M184_9ACTN</name>
<keyword evidence="5" id="KW-1185">Reference proteome</keyword>
<organism evidence="4 5">
    <name type="scientific">Phytoactinopolyspora mesophila</name>
    <dbReference type="NCBI Taxonomy" id="2650750"/>
    <lineage>
        <taxon>Bacteria</taxon>
        <taxon>Bacillati</taxon>
        <taxon>Actinomycetota</taxon>
        <taxon>Actinomycetes</taxon>
        <taxon>Jiangellales</taxon>
        <taxon>Jiangellaceae</taxon>
        <taxon>Phytoactinopolyspora</taxon>
    </lineage>
</organism>
<dbReference type="PROSITE" id="PS51318">
    <property type="entry name" value="TAT"/>
    <property type="match status" value="1"/>
</dbReference>
<dbReference type="PANTHER" id="PTHR36453">
    <property type="entry name" value="SECRETED PROTEIN-RELATED"/>
    <property type="match status" value="1"/>
</dbReference>
<dbReference type="InterPro" id="IPR018905">
    <property type="entry name" value="A-galactase_NEW3"/>
</dbReference>
<dbReference type="SMART" id="SM00710">
    <property type="entry name" value="PbH1"/>
    <property type="match status" value="6"/>
</dbReference>
<gene>
    <name evidence="4" type="ORF">F7O44_08245</name>
</gene>
<dbReference type="Pfam" id="PF21231">
    <property type="entry name" value="GH141_M"/>
    <property type="match status" value="1"/>
</dbReference>
<evidence type="ECO:0000259" key="3">
    <source>
        <dbReference type="Pfam" id="PF21231"/>
    </source>
</evidence>
<dbReference type="EMBL" id="WLZY01000002">
    <property type="protein sequence ID" value="NDL57056.1"/>
    <property type="molecule type" value="Genomic_DNA"/>
</dbReference>
<evidence type="ECO:0000256" key="1">
    <source>
        <dbReference type="SAM" id="SignalP"/>
    </source>
</evidence>
<dbReference type="Gene3D" id="2.60.40.10">
    <property type="entry name" value="Immunoglobulins"/>
    <property type="match status" value="1"/>
</dbReference>
<evidence type="ECO:0000259" key="2">
    <source>
        <dbReference type="Pfam" id="PF10633"/>
    </source>
</evidence>
<dbReference type="InterPro" id="IPR012334">
    <property type="entry name" value="Pectin_lyas_fold"/>
</dbReference>
<dbReference type="GO" id="GO:0005975">
    <property type="term" value="P:carbohydrate metabolic process"/>
    <property type="evidence" value="ECO:0007669"/>
    <property type="project" value="UniProtKB-ARBA"/>
</dbReference>
<dbReference type="Pfam" id="PF10633">
    <property type="entry name" value="NPCBM_assoc"/>
    <property type="match status" value="1"/>
</dbReference>
<evidence type="ECO:0000313" key="4">
    <source>
        <dbReference type="EMBL" id="NDL57056.1"/>
    </source>
</evidence>
<dbReference type="PANTHER" id="PTHR36453:SF1">
    <property type="entry name" value="RIGHT HANDED BETA HELIX DOMAIN-CONTAINING PROTEIN"/>
    <property type="match status" value="1"/>
</dbReference>
<dbReference type="InterPro" id="IPR011050">
    <property type="entry name" value="Pectin_lyase_fold/virulence"/>
</dbReference>
<dbReference type="InterPro" id="IPR048482">
    <property type="entry name" value="GH141_ins"/>
</dbReference>
<dbReference type="Gene3D" id="2.160.20.10">
    <property type="entry name" value="Single-stranded right-handed beta-helix, Pectin lyase-like"/>
    <property type="match status" value="2"/>
</dbReference>
<feature type="domain" description="GH141-like insertion" evidence="3">
    <location>
        <begin position="152"/>
        <end position="280"/>
    </location>
</feature>
<dbReference type="InterPro" id="IPR013783">
    <property type="entry name" value="Ig-like_fold"/>
</dbReference>
<protein>
    <recommendedName>
        <fullName evidence="6">Right-handed parallel beta-helix repeat-containing protein</fullName>
    </recommendedName>
</protein>
<sequence>MRPPHSRHVRTFLAACATAALTAGLLTGPSGGATAAAPGRTIVVAPTGAVNADDEGPGTTNRPLATLEEAQRRARDQAAQARGDVTVVLLDGTHRLDAPLRFDATDSGRDGHTVTWKAAPGANPEVSGAQQVTGWELDDAEAGIYKADVGHGLDSRQLYVDGAFARRAQISLASSDLTLDPDGFTINNENLSYLSDLPDQQRIELVAHLTWTTRITRVDSISGSTVTMQQPGWDNNTYGYDTIQNPYIGPRFSLVNSHAFLDQPGEWYLDTDAGTLYYKPLPGQDLDNTRVELPRLETLVEVGGTYDEPASNLRFEGLTFTGTTWLGPNSPDGYANQQTGAIITGVQPDRPADAFETCSRGCYGFEGSRNDWEQMPGALQVSAAKDITFVANTFVNLGSVALGIGQDANAHATGVGLGAHDIAVLGNTFTESAGGGIAVGGIQADAHHPSDDRMVNRDILLSENRIYSTALDYLDNDAILATYATRLSIEHNYIAHMPYSGIGVGYGWGANDPGGSQEYIDRGLYDFQPIYDTPTTLTDVRIVGNHLVDTVNTMWDAGCIYLLSAQPNSTIEGNFCDGTGQLGLYFDEGSRYIDVTRNVLMNTNDQWAHANIQGGHNTGDLALTGNFSTNPAITGIVDGERGNVVADNVTFSADDIPAGAQQVIDGAGPTGEFDQYGPVGVMLAADRTSVYAGESTTVAMTVVNRGDRPLVRQDASIAIPDGWQAVQIGEGLRGALAPGAAATVSWEVTAPGAFDVPFSQRTVSAELSFRIQRDTYVADRSLTLTALNPLTSLDSYGSVPSQFAEAGPEFAILTEGADIWEDAGGAFDEYGAIYQPGAVGENTTVTARVTHMDNTHPWAKAGVVIRNDVTADGSSPGYAVMVVTPGNGVSFQWDSDGNGYLDSFGGAGGVQAPAWVRLVRSGSQVSGYYSTDGNSWTQVGSTVELAGISATQDAGLIATSHAAGVTGRFGFSDFSVSE</sequence>